<evidence type="ECO:0000313" key="11">
    <source>
        <dbReference type="Proteomes" id="UP000636800"/>
    </source>
</evidence>
<evidence type="ECO:0000256" key="1">
    <source>
        <dbReference type="ARBA" id="ARBA00004141"/>
    </source>
</evidence>
<evidence type="ECO:0008006" key="12">
    <source>
        <dbReference type="Google" id="ProtNLM"/>
    </source>
</evidence>
<accession>A0A835S4H2</accession>
<comment type="caution">
    <text evidence="10">The sequence shown here is derived from an EMBL/GenBank/DDBJ whole genome shotgun (WGS) entry which is preliminary data.</text>
</comment>
<name>A0A835S4H2_VANPL</name>
<evidence type="ECO:0000256" key="5">
    <source>
        <dbReference type="ARBA" id="ARBA00022989"/>
    </source>
</evidence>
<evidence type="ECO:0000256" key="8">
    <source>
        <dbReference type="ARBA" id="ARBA00023303"/>
    </source>
</evidence>
<keyword evidence="4 9" id="KW-0812">Transmembrane</keyword>
<dbReference type="GO" id="GO:0034220">
    <property type="term" value="P:monoatomic ion transmembrane transport"/>
    <property type="evidence" value="ECO:0007669"/>
    <property type="project" value="UniProtKB-KW"/>
</dbReference>
<keyword evidence="11" id="KW-1185">Reference proteome</keyword>
<evidence type="ECO:0000256" key="4">
    <source>
        <dbReference type="ARBA" id="ARBA00022692"/>
    </source>
</evidence>
<feature type="transmembrane region" description="Helical" evidence="9">
    <location>
        <begin position="70"/>
        <end position="91"/>
    </location>
</feature>
<evidence type="ECO:0000256" key="6">
    <source>
        <dbReference type="ARBA" id="ARBA00023065"/>
    </source>
</evidence>
<evidence type="ECO:0000256" key="3">
    <source>
        <dbReference type="ARBA" id="ARBA00022448"/>
    </source>
</evidence>
<dbReference type="PANTHER" id="PTHR31086">
    <property type="entry name" value="ALUMINUM-ACTIVATED MALATE TRANSPORTER 10"/>
    <property type="match status" value="1"/>
</dbReference>
<dbReference type="GO" id="GO:0016020">
    <property type="term" value="C:membrane"/>
    <property type="evidence" value="ECO:0007669"/>
    <property type="project" value="UniProtKB-SubCell"/>
</dbReference>
<reference evidence="10 11" key="1">
    <citation type="journal article" date="2020" name="Nat. Food">
        <title>A phased Vanilla planifolia genome enables genetic improvement of flavour and production.</title>
        <authorList>
            <person name="Hasing T."/>
            <person name="Tang H."/>
            <person name="Brym M."/>
            <person name="Khazi F."/>
            <person name="Huang T."/>
            <person name="Chambers A.H."/>
        </authorList>
    </citation>
    <scope>NUCLEOTIDE SEQUENCE [LARGE SCALE GENOMIC DNA]</scope>
    <source>
        <tissue evidence="10">Leaf</tissue>
    </source>
</reference>
<dbReference type="EMBL" id="JADCNL010000001">
    <property type="protein sequence ID" value="KAG0496877.1"/>
    <property type="molecule type" value="Genomic_DNA"/>
</dbReference>
<evidence type="ECO:0000256" key="9">
    <source>
        <dbReference type="SAM" id="Phobius"/>
    </source>
</evidence>
<comment type="subcellular location">
    <subcellularLocation>
        <location evidence="1">Membrane</location>
        <topology evidence="1">Multi-pass membrane protein</topology>
    </subcellularLocation>
</comment>
<dbReference type="OrthoDB" id="843225at2759"/>
<sequence length="405" mass="46011">MTTNVEKGFDENGDARSSTKLKKKFMKRVGKLRFQFSGMFGRLEERTQGGSSMLSSYRVQNVLHIARERLYTIGIGCGVCLLMSLLIFPNWSGEDLHNSTARKFEALARSIEECVEEYFQDNDVKDSEDKTKDPIYKGYRVVLDSKSTDEILATFASWEPRHNRHCHKYPWHQYVKLGAALRHFGYTAVALHGCLQSEIQAPKSVRLLFREPCIRVSSEVSKVLLKLADSISKRRHFSHDILSDHLHESLQDLNSAIKSQPRLFLGPKNGRGKVTDQKLEKQTSLGVALTSLKTDTSALLQWKNRLIDNTKELNDRKQLRPTLSKIAITSLEFSEALPFAAFASLLVEMVARLEIVIEGVEELGRAAHFREIEEDEIAVKVDGENRRHYKISHDVDTHDVLQAAG</sequence>
<proteinExistence type="inferred from homology"/>
<keyword evidence="5 9" id="KW-1133">Transmembrane helix</keyword>
<keyword evidence="8" id="KW-0407">Ion channel</keyword>
<keyword evidence="6" id="KW-0406">Ion transport</keyword>
<evidence type="ECO:0000313" key="10">
    <source>
        <dbReference type="EMBL" id="KAG0496877.1"/>
    </source>
</evidence>
<evidence type="ECO:0000256" key="7">
    <source>
        <dbReference type="ARBA" id="ARBA00023136"/>
    </source>
</evidence>
<comment type="similarity">
    <text evidence="2">Belongs to the aromatic acid exporter (TC 2.A.85) family.</text>
</comment>
<organism evidence="10 11">
    <name type="scientific">Vanilla planifolia</name>
    <name type="common">Vanilla</name>
    <dbReference type="NCBI Taxonomy" id="51239"/>
    <lineage>
        <taxon>Eukaryota</taxon>
        <taxon>Viridiplantae</taxon>
        <taxon>Streptophyta</taxon>
        <taxon>Embryophyta</taxon>
        <taxon>Tracheophyta</taxon>
        <taxon>Spermatophyta</taxon>
        <taxon>Magnoliopsida</taxon>
        <taxon>Liliopsida</taxon>
        <taxon>Asparagales</taxon>
        <taxon>Orchidaceae</taxon>
        <taxon>Vanilloideae</taxon>
        <taxon>Vanilleae</taxon>
        <taxon>Vanilla</taxon>
    </lineage>
</organism>
<dbReference type="Pfam" id="PF11744">
    <property type="entry name" value="ALMT"/>
    <property type="match status" value="1"/>
</dbReference>
<evidence type="ECO:0000256" key="2">
    <source>
        <dbReference type="ARBA" id="ARBA00007079"/>
    </source>
</evidence>
<dbReference type="AlphaFoldDB" id="A0A835S4H2"/>
<dbReference type="InterPro" id="IPR020966">
    <property type="entry name" value="ALMT"/>
</dbReference>
<keyword evidence="7 9" id="KW-0472">Membrane</keyword>
<protein>
    <recommendedName>
        <fullName evidence="12">Aluminum-activated malate transporter</fullName>
    </recommendedName>
</protein>
<dbReference type="GO" id="GO:0015743">
    <property type="term" value="P:malate transport"/>
    <property type="evidence" value="ECO:0007669"/>
    <property type="project" value="InterPro"/>
</dbReference>
<dbReference type="Proteomes" id="UP000636800">
    <property type="component" value="Chromosome 1"/>
</dbReference>
<keyword evidence="3" id="KW-0813">Transport</keyword>
<gene>
    <name evidence="10" type="ORF">HPP92_001568</name>
</gene>